<dbReference type="InterPro" id="IPR029063">
    <property type="entry name" value="SAM-dependent_MTases_sf"/>
</dbReference>
<dbReference type="AlphaFoldDB" id="A0AAU7ML47"/>
<dbReference type="KEGG" id="mamm:ABNF92_12055"/>
<name>A0AAU7ML47_9GAMM</name>
<keyword evidence="2" id="KW-0808">Transferase</keyword>
<dbReference type="PANTHER" id="PTHR13369:SF0">
    <property type="entry name" value="GLUTATHIONE S-TRANSFERASE C-TERMINAL DOMAIN-CONTAINING PROTEIN"/>
    <property type="match status" value="1"/>
</dbReference>
<keyword evidence="2" id="KW-0489">Methyltransferase</keyword>
<dbReference type="GO" id="GO:0008168">
    <property type="term" value="F:methyltransferase activity"/>
    <property type="evidence" value="ECO:0007669"/>
    <property type="project" value="UniProtKB-KW"/>
</dbReference>
<dbReference type="Gene3D" id="3.40.50.150">
    <property type="entry name" value="Vaccinia Virus protein VP39"/>
    <property type="match status" value="1"/>
</dbReference>
<protein>
    <submittedName>
        <fullName evidence="2">Methyltransferase</fullName>
    </submittedName>
</protein>
<dbReference type="SUPFAM" id="SSF53335">
    <property type="entry name" value="S-adenosyl-L-methionine-dependent methyltransferases"/>
    <property type="match status" value="1"/>
</dbReference>
<reference evidence="2" key="1">
    <citation type="submission" date="2024-05" db="EMBL/GenBank/DDBJ databases">
        <title>Draft Genome Sequences of Flagellimonas sp. MMG031 and Marinobacter sp. MMG032 Isolated from the dinoflagellate Symbiodinium pilosum.</title>
        <authorList>
            <person name="Shikuma N.J."/>
            <person name="Farrell M.V."/>
        </authorList>
    </citation>
    <scope>NUCLEOTIDE SEQUENCE</scope>
    <source>
        <strain evidence="2">MMG032</strain>
    </source>
</reference>
<evidence type="ECO:0000259" key="1">
    <source>
        <dbReference type="Pfam" id="PF13679"/>
    </source>
</evidence>
<dbReference type="RefSeq" id="WP_349342270.1">
    <property type="nucleotide sequence ID" value="NZ_CP157802.1"/>
</dbReference>
<dbReference type="CDD" id="cd02440">
    <property type="entry name" value="AdoMet_MTases"/>
    <property type="match status" value="1"/>
</dbReference>
<dbReference type="EMBL" id="CP157802">
    <property type="protein sequence ID" value="XBQ18187.1"/>
    <property type="molecule type" value="Genomic_DNA"/>
</dbReference>
<proteinExistence type="predicted"/>
<dbReference type="PANTHER" id="PTHR13369">
    <property type="match status" value="1"/>
</dbReference>
<accession>A0AAU7ML47</accession>
<organism evidence="2">
    <name type="scientific">Marinobacter sp. MMG032</name>
    <dbReference type="NCBI Taxonomy" id="3158548"/>
    <lineage>
        <taxon>Bacteria</taxon>
        <taxon>Pseudomonadati</taxon>
        <taxon>Pseudomonadota</taxon>
        <taxon>Gammaproteobacteria</taxon>
        <taxon>Pseudomonadales</taxon>
        <taxon>Marinobacteraceae</taxon>
        <taxon>Marinobacter</taxon>
    </lineage>
</organism>
<dbReference type="Pfam" id="PF13679">
    <property type="entry name" value="Methyltransf_32"/>
    <property type="match status" value="1"/>
</dbReference>
<dbReference type="InterPro" id="IPR025714">
    <property type="entry name" value="Methyltranfer_dom"/>
</dbReference>
<sequence length="424" mass="48024">MTLPPAASLHHGAESFYQRWQRLNDWLVQHQTFWQPAPFMTPQPAWTKAYPELAAMLAELTDAECQYLDDRPVELAARAARWLPSLEAYADIVQLPAFLPSDADASKATLPEIRATDMPGRKRLQSGAFAAALAPLEYPALDWCCGKGHLSRTLAPLCPGDIQGFEWNPELVRDGNRLAQQFGDPVSIRCQDVMAVDLSLPERRHGVALHACGDLHRQLLTLGSEAGLPRLSISPCCYHLTDQSVYQPLSERASGYQKTLKPGRNDLRLAVQETVTAPARVREQTRLISQWRLGFDGLQRFLRGRDEYLPVPSHPARLLSEGFPAFCRWAAAKKHLELPARVDFDFWLAFGERRLAEVRRHELVRHLFRRPLELWMVLDYALFLEEQGYQVRLGKFCDRALTPRNLLIDAVRVPGTPPAQHSHP</sequence>
<gene>
    <name evidence="2" type="ORF">ABNF92_12055</name>
</gene>
<feature type="domain" description="Methyltransferase" evidence="1">
    <location>
        <begin position="140"/>
        <end position="240"/>
    </location>
</feature>
<evidence type="ECO:0000313" key="2">
    <source>
        <dbReference type="EMBL" id="XBQ18187.1"/>
    </source>
</evidence>
<dbReference type="GO" id="GO:0032259">
    <property type="term" value="P:methylation"/>
    <property type="evidence" value="ECO:0007669"/>
    <property type="project" value="UniProtKB-KW"/>
</dbReference>